<organism evidence="3 4">
    <name type="scientific">Bordetella hinzii</name>
    <dbReference type="NCBI Taxonomy" id="103855"/>
    <lineage>
        <taxon>Bacteria</taxon>
        <taxon>Pseudomonadati</taxon>
        <taxon>Pseudomonadota</taxon>
        <taxon>Betaproteobacteria</taxon>
        <taxon>Burkholderiales</taxon>
        <taxon>Alcaligenaceae</taxon>
        <taxon>Bordetella</taxon>
    </lineage>
</organism>
<dbReference type="InterPro" id="IPR029046">
    <property type="entry name" value="LolA/LolB/LppX"/>
</dbReference>
<protein>
    <submittedName>
        <fullName evidence="3">DUF2092 domain-containing protein</fullName>
    </submittedName>
</protein>
<dbReference type="Proteomes" id="UP000282741">
    <property type="component" value="Chromosome"/>
</dbReference>
<evidence type="ECO:0000256" key="2">
    <source>
        <dbReference type="SAM" id="SignalP"/>
    </source>
</evidence>
<evidence type="ECO:0000256" key="1">
    <source>
        <dbReference type="ARBA" id="ARBA00022729"/>
    </source>
</evidence>
<feature type="chain" id="PRO_5042929124" evidence="2">
    <location>
        <begin position="27"/>
        <end position="257"/>
    </location>
</feature>
<evidence type="ECO:0000313" key="3">
    <source>
        <dbReference type="EMBL" id="AZW18620.1"/>
    </source>
</evidence>
<sequence length="257" mass="28021">MSERVSRFCLAGLLAASALACLPAAAAPPSASTEDAAALAALDRMGRALRGLQDFRVTARSWADVVMDSGQNISVSHETDLLVSRPRGLRATVRGGGAERGMVYDGKTVNFTSRAGQGPAYYSATAAPPDLDGLVSWLATQYGIEPPLADLFYWGRVPQENVESGREIGAERINGDWCHHYAFRQPGVDWEIWLQTGARPLPCRLVLTDTAYPSRPRYVVDYRWDLRPRLPKDAFVFHAPAGAQRLPLQAVTAGEPR</sequence>
<dbReference type="SUPFAM" id="SSF89392">
    <property type="entry name" value="Prokaryotic lipoproteins and lipoprotein localization factors"/>
    <property type="match status" value="1"/>
</dbReference>
<dbReference type="AlphaFoldDB" id="A0AAN1RZC6"/>
<keyword evidence="1 2" id="KW-0732">Signal</keyword>
<dbReference type="InterPro" id="IPR019207">
    <property type="entry name" value="DUF2092"/>
</dbReference>
<dbReference type="RefSeq" id="WP_080989770.1">
    <property type="nucleotide sequence ID" value="NZ_CP012077.1"/>
</dbReference>
<gene>
    <name evidence="3" type="ORF">CS347_18575</name>
</gene>
<evidence type="ECO:0000313" key="4">
    <source>
        <dbReference type="Proteomes" id="UP000282741"/>
    </source>
</evidence>
<accession>A0AAN1RZC6</accession>
<reference evidence="4" key="1">
    <citation type="submission" date="2017-10" db="EMBL/GenBank/DDBJ databases">
        <title>Whole genome sequencing of various Bordetella species.</title>
        <authorList>
            <person name="Weigand M.R."/>
            <person name="Loparev V."/>
            <person name="Peng Y."/>
            <person name="Bowden K.E."/>
            <person name="Tondella M.L."/>
            <person name="Williams M.M."/>
        </authorList>
    </citation>
    <scope>NUCLEOTIDE SEQUENCE [LARGE SCALE GENOMIC DNA]</scope>
    <source>
        <strain evidence="4">H720</strain>
    </source>
</reference>
<dbReference type="EMBL" id="CP024172">
    <property type="protein sequence ID" value="AZW18620.1"/>
    <property type="molecule type" value="Genomic_DNA"/>
</dbReference>
<dbReference type="Pfam" id="PF09865">
    <property type="entry name" value="DUF2092"/>
    <property type="match status" value="1"/>
</dbReference>
<feature type="signal peptide" evidence="2">
    <location>
        <begin position="1"/>
        <end position="26"/>
    </location>
</feature>
<proteinExistence type="predicted"/>
<name>A0AAN1RZC6_9BORD</name>
<dbReference type="PROSITE" id="PS51257">
    <property type="entry name" value="PROKAR_LIPOPROTEIN"/>
    <property type="match status" value="1"/>
</dbReference>